<keyword evidence="5" id="KW-1185">Reference proteome</keyword>
<evidence type="ECO:0000256" key="1">
    <source>
        <dbReference type="ARBA" id="ARBA00008987"/>
    </source>
</evidence>
<dbReference type="PANTHER" id="PTHR43601:SF32">
    <property type="entry name" value="THIOREDOXIN-LIKE 2-2, CHLOROPLASTIC"/>
    <property type="match status" value="1"/>
</dbReference>
<proteinExistence type="inferred from homology"/>
<sequence length="203" mass="22571">MKNIAEIITIGMAVATTAFIPSSPPLPTSTSLPIRRASSNRQSGGSSTGIFFRDDDVADVDVEQNFQSKMRNIVAQRTRRRREVVRPPNVRGAVSLEEFADAIEEGRREGKLVVVRFHATWCKTCHAIRPSFDRVASSNPQVTFVDVPVLESNSNLHQGLGVESIPFGHIYHPEMGLVEEMKLSRKSFSEFEDLVKMHSTTSS</sequence>
<name>A0ABD3SFB5_9STRA</name>
<dbReference type="EMBL" id="JALLPB020000043">
    <property type="protein sequence ID" value="KAL3823232.1"/>
    <property type="molecule type" value="Genomic_DNA"/>
</dbReference>
<feature type="compositionally biased region" description="Polar residues" evidence="2">
    <location>
        <begin position="37"/>
        <end position="49"/>
    </location>
</feature>
<gene>
    <name evidence="4" type="ORF">ACHAXA_003511</name>
</gene>
<dbReference type="CDD" id="cd02947">
    <property type="entry name" value="TRX_family"/>
    <property type="match status" value="1"/>
</dbReference>
<reference evidence="4 5" key="1">
    <citation type="submission" date="2024-10" db="EMBL/GenBank/DDBJ databases">
        <title>Updated reference genomes for cyclostephanoid diatoms.</title>
        <authorList>
            <person name="Roberts W.R."/>
            <person name="Alverson A.J."/>
        </authorList>
    </citation>
    <scope>NUCLEOTIDE SEQUENCE [LARGE SCALE GENOMIC DNA]</scope>
    <source>
        <strain evidence="4 5">AJA228-03</strain>
    </source>
</reference>
<dbReference type="PROSITE" id="PS51352">
    <property type="entry name" value="THIOREDOXIN_2"/>
    <property type="match status" value="1"/>
</dbReference>
<feature type="domain" description="Thioredoxin" evidence="3">
    <location>
        <begin position="76"/>
        <end position="200"/>
    </location>
</feature>
<comment type="caution">
    <text evidence="4">The sequence shown here is derived from an EMBL/GenBank/DDBJ whole genome shotgun (WGS) entry which is preliminary data.</text>
</comment>
<dbReference type="AlphaFoldDB" id="A0ABD3SFB5"/>
<dbReference type="Gene3D" id="3.40.30.10">
    <property type="entry name" value="Glutaredoxin"/>
    <property type="match status" value="1"/>
</dbReference>
<evidence type="ECO:0000313" key="5">
    <source>
        <dbReference type="Proteomes" id="UP001530377"/>
    </source>
</evidence>
<evidence type="ECO:0000256" key="2">
    <source>
        <dbReference type="SAM" id="MobiDB-lite"/>
    </source>
</evidence>
<dbReference type="InterPro" id="IPR036249">
    <property type="entry name" value="Thioredoxin-like_sf"/>
</dbReference>
<comment type="similarity">
    <text evidence="1">Belongs to the thioredoxin family.</text>
</comment>
<organism evidence="4 5">
    <name type="scientific">Cyclostephanos tholiformis</name>
    <dbReference type="NCBI Taxonomy" id="382380"/>
    <lineage>
        <taxon>Eukaryota</taxon>
        <taxon>Sar</taxon>
        <taxon>Stramenopiles</taxon>
        <taxon>Ochrophyta</taxon>
        <taxon>Bacillariophyta</taxon>
        <taxon>Coscinodiscophyceae</taxon>
        <taxon>Thalassiosirophycidae</taxon>
        <taxon>Stephanodiscales</taxon>
        <taxon>Stephanodiscaceae</taxon>
        <taxon>Cyclostephanos</taxon>
    </lineage>
</organism>
<dbReference type="Pfam" id="PF00085">
    <property type="entry name" value="Thioredoxin"/>
    <property type="match status" value="1"/>
</dbReference>
<dbReference type="InterPro" id="IPR013766">
    <property type="entry name" value="Thioredoxin_domain"/>
</dbReference>
<protein>
    <recommendedName>
        <fullName evidence="3">Thioredoxin domain-containing protein</fullName>
    </recommendedName>
</protein>
<dbReference type="SUPFAM" id="SSF52833">
    <property type="entry name" value="Thioredoxin-like"/>
    <property type="match status" value="1"/>
</dbReference>
<evidence type="ECO:0000259" key="3">
    <source>
        <dbReference type="PROSITE" id="PS51352"/>
    </source>
</evidence>
<dbReference type="Proteomes" id="UP001530377">
    <property type="component" value="Unassembled WGS sequence"/>
</dbReference>
<evidence type="ECO:0000313" key="4">
    <source>
        <dbReference type="EMBL" id="KAL3823232.1"/>
    </source>
</evidence>
<accession>A0ABD3SFB5</accession>
<feature type="region of interest" description="Disordered" evidence="2">
    <location>
        <begin position="20"/>
        <end position="50"/>
    </location>
</feature>
<dbReference type="PANTHER" id="PTHR43601">
    <property type="entry name" value="THIOREDOXIN, MITOCHONDRIAL"/>
    <property type="match status" value="1"/>
</dbReference>